<evidence type="ECO:0000259" key="2">
    <source>
        <dbReference type="PROSITE" id="PS50263"/>
    </source>
</evidence>
<dbReference type="EMBL" id="CM026427">
    <property type="protein sequence ID" value="KAG0569351.1"/>
    <property type="molecule type" value="Genomic_DNA"/>
</dbReference>
<comment type="caution">
    <text evidence="3">The sequence shown here is derived from an EMBL/GenBank/DDBJ whole genome shotgun (WGS) entry which is preliminary data.</text>
</comment>
<gene>
    <name evidence="3" type="ORF">KC19_6G084500</name>
</gene>
<reference evidence="3 4" key="1">
    <citation type="submission" date="2020-06" db="EMBL/GenBank/DDBJ databases">
        <title>WGS assembly of Ceratodon purpureus strain R40.</title>
        <authorList>
            <person name="Carey S.B."/>
            <person name="Jenkins J."/>
            <person name="Shu S."/>
            <person name="Lovell J.T."/>
            <person name="Sreedasyam A."/>
            <person name="Maumus F."/>
            <person name="Tiley G.P."/>
            <person name="Fernandez-Pozo N."/>
            <person name="Barry K."/>
            <person name="Chen C."/>
            <person name="Wang M."/>
            <person name="Lipzen A."/>
            <person name="Daum C."/>
            <person name="Saski C.A."/>
            <person name="Payton A.C."/>
            <person name="Mcbreen J.C."/>
            <person name="Conrad R.E."/>
            <person name="Kollar L.M."/>
            <person name="Olsson S."/>
            <person name="Huttunen S."/>
            <person name="Landis J.B."/>
            <person name="Wickett N.J."/>
            <person name="Johnson M.G."/>
            <person name="Rensing S.A."/>
            <person name="Grimwood J."/>
            <person name="Schmutz J."/>
            <person name="Mcdaniel S.F."/>
        </authorList>
    </citation>
    <scope>NUCLEOTIDE SEQUENCE [LARGE SCALE GENOMIC DNA]</scope>
    <source>
        <strain evidence="3 4">R40</strain>
    </source>
</reference>
<name>A0A8T0HC44_CERPU</name>
<dbReference type="CDD" id="cd07197">
    <property type="entry name" value="nitrilase"/>
    <property type="match status" value="1"/>
</dbReference>
<dbReference type="Gene3D" id="3.60.110.10">
    <property type="entry name" value="Carbon-nitrogen hydrolase"/>
    <property type="match status" value="1"/>
</dbReference>
<dbReference type="Proteomes" id="UP000822688">
    <property type="component" value="Chromosome 6"/>
</dbReference>
<dbReference type="PANTHER" id="PTHR43674:SF2">
    <property type="entry name" value="BETA-UREIDOPROPIONASE"/>
    <property type="match status" value="1"/>
</dbReference>
<dbReference type="AlphaFoldDB" id="A0A8T0HC44"/>
<dbReference type="PROSITE" id="PS50263">
    <property type="entry name" value="CN_HYDROLASE"/>
    <property type="match status" value="1"/>
</dbReference>
<evidence type="ECO:0000256" key="1">
    <source>
        <dbReference type="ARBA" id="ARBA00022801"/>
    </source>
</evidence>
<dbReference type="Pfam" id="PF00795">
    <property type="entry name" value="CN_hydrolase"/>
    <property type="match status" value="1"/>
</dbReference>
<evidence type="ECO:0000313" key="4">
    <source>
        <dbReference type="Proteomes" id="UP000822688"/>
    </source>
</evidence>
<dbReference type="PANTHER" id="PTHR43674">
    <property type="entry name" value="NITRILASE C965.09-RELATED"/>
    <property type="match status" value="1"/>
</dbReference>
<feature type="domain" description="CN hydrolase" evidence="2">
    <location>
        <begin position="7"/>
        <end position="249"/>
    </location>
</feature>
<sequence>METTSAMRVIAAAQTAPIGGDVHANIKQHVAMMQAAARHGVQLLVFPELSLTGYEPSLAPKLAVHADDDTTLLLLQPLREQAAMSGMTAVVGLPLSLPGRPGCVFIGALVLEPNGGVCVYTKQHLAPSEASVFEVGMGGAHAQVAGQQVAVAICYDTAHASHPAAAADIGASIYAAGIWSTPEEVDMIKARFEGHALRHHLTVVVANYGGPTAGGAPSGGGSAIWSALGTLVVKAPKSGVSLVVATHVGYQTWSMSAFVLKEIESCVHNNR</sequence>
<dbReference type="InterPro" id="IPR036526">
    <property type="entry name" value="C-N_Hydrolase_sf"/>
</dbReference>
<organism evidence="3 4">
    <name type="scientific">Ceratodon purpureus</name>
    <name type="common">Fire moss</name>
    <name type="synonym">Dicranum purpureum</name>
    <dbReference type="NCBI Taxonomy" id="3225"/>
    <lineage>
        <taxon>Eukaryota</taxon>
        <taxon>Viridiplantae</taxon>
        <taxon>Streptophyta</taxon>
        <taxon>Embryophyta</taxon>
        <taxon>Bryophyta</taxon>
        <taxon>Bryophytina</taxon>
        <taxon>Bryopsida</taxon>
        <taxon>Dicranidae</taxon>
        <taxon>Pseudoditrichales</taxon>
        <taxon>Ditrichaceae</taxon>
        <taxon>Ceratodon</taxon>
    </lineage>
</organism>
<evidence type="ECO:0000313" key="3">
    <source>
        <dbReference type="EMBL" id="KAG0569351.1"/>
    </source>
</evidence>
<dbReference type="InterPro" id="IPR050345">
    <property type="entry name" value="Aliph_Amidase/BUP"/>
</dbReference>
<keyword evidence="4" id="KW-1185">Reference proteome</keyword>
<protein>
    <recommendedName>
        <fullName evidence="2">CN hydrolase domain-containing protein</fullName>
    </recommendedName>
</protein>
<dbReference type="GO" id="GO:0050126">
    <property type="term" value="F:N-carbamoylputrescine amidase activity"/>
    <property type="evidence" value="ECO:0007669"/>
    <property type="project" value="TreeGrafter"/>
</dbReference>
<proteinExistence type="predicted"/>
<accession>A0A8T0HC44</accession>
<dbReference type="SUPFAM" id="SSF56317">
    <property type="entry name" value="Carbon-nitrogen hydrolase"/>
    <property type="match status" value="1"/>
</dbReference>
<dbReference type="InterPro" id="IPR003010">
    <property type="entry name" value="C-N_Hydrolase"/>
</dbReference>
<keyword evidence="1" id="KW-0378">Hydrolase</keyword>
<dbReference type="GO" id="GO:0033388">
    <property type="term" value="P:putrescine biosynthetic process from arginine"/>
    <property type="evidence" value="ECO:0007669"/>
    <property type="project" value="TreeGrafter"/>
</dbReference>